<dbReference type="EMBL" id="SULG01000108">
    <property type="protein sequence ID" value="TLD40357.1"/>
    <property type="molecule type" value="Genomic_DNA"/>
</dbReference>
<feature type="domain" description="Transposase IS200-like" evidence="1">
    <location>
        <begin position="2"/>
        <end position="58"/>
    </location>
</feature>
<dbReference type="GO" id="GO:0003677">
    <property type="term" value="F:DNA binding"/>
    <property type="evidence" value="ECO:0007669"/>
    <property type="project" value="InterPro"/>
</dbReference>
<name>A0A533Q6W4_9BACT</name>
<evidence type="ECO:0000313" key="2">
    <source>
        <dbReference type="EMBL" id="TLD40357.1"/>
    </source>
</evidence>
<accession>A0A533Q6W4</accession>
<dbReference type="SUPFAM" id="SSF143422">
    <property type="entry name" value="Transposase IS200-like"/>
    <property type="match status" value="1"/>
</dbReference>
<dbReference type="InterPro" id="IPR002686">
    <property type="entry name" value="Transposase_17"/>
</dbReference>
<evidence type="ECO:0000259" key="1">
    <source>
        <dbReference type="Pfam" id="PF01797"/>
    </source>
</evidence>
<dbReference type="Pfam" id="PF01797">
    <property type="entry name" value="Y1_Tnp"/>
    <property type="match status" value="1"/>
</dbReference>
<dbReference type="Gene3D" id="3.30.70.1290">
    <property type="entry name" value="Transposase IS200-like"/>
    <property type="match status" value="1"/>
</dbReference>
<dbReference type="InterPro" id="IPR036515">
    <property type="entry name" value="Transposase_17_sf"/>
</dbReference>
<dbReference type="GO" id="GO:0004803">
    <property type="term" value="F:transposase activity"/>
    <property type="evidence" value="ECO:0007669"/>
    <property type="project" value="InterPro"/>
</dbReference>
<dbReference type="GO" id="GO:0006313">
    <property type="term" value="P:DNA transposition"/>
    <property type="evidence" value="ECO:0007669"/>
    <property type="project" value="InterPro"/>
</dbReference>
<proteinExistence type="predicted"/>
<comment type="caution">
    <text evidence="2">The sequence shown here is derived from an EMBL/GenBank/DDBJ whole genome shotgun (WGS) entry which is preliminary data.</text>
</comment>
<organism evidence="2 3">
    <name type="scientific">Candidatus Jettenia ecosi</name>
    <dbReference type="NCBI Taxonomy" id="2494326"/>
    <lineage>
        <taxon>Bacteria</taxon>
        <taxon>Pseudomonadati</taxon>
        <taxon>Planctomycetota</taxon>
        <taxon>Candidatus Brocadiia</taxon>
        <taxon>Candidatus Brocadiales</taxon>
        <taxon>Candidatus Brocadiaceae</taxon>
        <taxon>Candidatus Jettenia</taxon>
    </lineage>
</organism>
<reference evidence="2 3" key="1">
    <citation type="submission" date="2019-04" db="EMBL/GenBank/DDBJ databases">
        <title>Genome of a novel bacterium Candidatus Jettenia ecosi reconstructed from metagenome of an anammox bioreactor.</title>
        <authorList>
            <person name="Mardanov A.V."/>
            <person name="Beletsky A.V."/>
            <person name="Ravin N.V."/>
            <person name="Botchkova E.A."/>
            <person name="Litti Y.V."/>
            <person name="Nozhevnikova A.N."/>
        </authorList>
    </citation>
    <scope>NUCLEOTIDE SEQUENCE [LARGE SCALE GENOMIC DNA]</scope>
    <source>
        <strain evidence="2">J2</strain>
    </source>
</reference>
<dbReference type="AlphaFoldDB" id="A0A533Q6W4"/>
<protein>
    <submittedName>
        <fullName evidence="2">Putative transposase</fullName>
    </submittedName>
</protein>
<evidence type="ECO:0000313" key="3">
    <source>
        <dbReference type="Proteomes" id="UP000319783"/>
    </source>
</evidence>
<sequence>MPKAVSVSKFMEIVKTNSSKWVHDSFPNKDKFGWQDGYGAFSVSKSAEDTIIRYIRNQQERHRKESFQEEFVEFLNKHGVEYDKNYIWK</sequence>
<dbReference type="PANTHER" id="PTHR33360">
    <property type="entry name" value="TRANSPOSASE FOR INSERTION SEQUENCE ELEMENT IS200"/>
    <property type="match status" value="1"/>
</dbReference>
<dbReference type="PANTHER" id="PTHR33360:SF2">
    <property type="entry name" value="TRANSPOSASE FOR INSERTION SEQUENCE ELEMENT IS200"/>
    <property type="match status" value="1"/>
</dbReference>
<gene>
    <name evidence="2" type="ORF">JETT_3393</name>
</gene>
<dbReference type="Proteomes" id="UP000319783">
    <property type="component" value="Unassembled WGS sequence"/>
</dbReference>